<protein>
    <submittedName>
        <fullName evidence="2">Uncharacterized protein</fullName>
    </submittedName>
</protein>
<dbReference type="Proteomes" id="UP000179018">
    <property type="component" value="Unassembled WGS sequence"/>
</dbReference>
<reference evidence="2 3" key="1">
    <citation type="journal article" date="2016" name="Nat. Commun.">
        <title>Thousands of microbial genomes shed light on interconnected biogeochemical processes in an aquifer system.</title>
        <authorList>
            <person name="Anantharaman K."/>
            <person name="Brown C.T."/>
            <person name="Hug L.A."/>
            <person name="Sharon I."/>
            <person name="Castelle C.J."/>
            <person name="Probst A.J."/>
            <person name="Thomas B.C."/>
            <person name="Singh A."/>
            <person name="Wilkins M.J."/>
            <person name="Karaoz U."/>
            <person name="Brodie E.L."/>
            <person name="Williams K.H."/>
            <person name="Hubbard S.S."/>
            <person name="Banfield J.F."/>
        </authorList>
    </citation>
    <scope>NUCLEOTIDE SEQUENCE [LARGE SCALE GENOMIC DNA]</scope>
</reference>
<keyword evidence="1" id="KW-0472">Membrane</keyword>
<sequence>MCFGNTVKAQVTSSGIATSAPVADTEAQDGDVICTYTNGNRRCDKDYDPAMYGVISDNPAASVEDEELENSRLVVSSGVATVRITSINGNISEGDFLTSSESQGISQKATRNGYVLGMALEDYQSDNPDAVGRIQVMINIHPSGAFSGSRGNLLQFIREGLTVPIFEPIESLRYLLAIAIILISFTLGMIYFGRASRAGIEAIGRNPLAKRVIQFTVLLNISLTIIIILVGLAIAYLILIL</sequence>
<dbReference type="EMBL" id="MGHC01000019">
    <property type="protein sequence ID" value="OGM59634.1"/>
    <property type="molecule type" value="Genomic_DNA"/>
</dbReference>
<feature type="transmembrane region" description="Helical" evidence="1">
    <location>
        <begin position="212"/>
        <end position="239"/>
    </location>
</feature>
<evidence type="ECO:0000313" key="3">
    <source>
        <dbReference type="Proteomes" id="UP000179018"/>
    </source>
</evidence>
<evidence type="ECO:0000256" key="1">
    <source>
        <dbReference type="SAM" id="Phobius"/>
    </source>
</evidence>
<keyword evidence="1" id="KW-1133">Transmembrane helix</keyword>
<feature type="transmembrane region" description="Helical" evidence="1">
    <location>
        <begin position="172"/>
        <end position="192"/>
    </location>
</feature>
<gene>
    <name evidence="2" type="ORF">A3A75_06115</name>
</gene>
<organism evidence="2 3">
    <name type="scientific">Candidatus Woesebacteria bacterium RIFCSPLOWO2_01_FULL_39_10</name>
    <dbReference type="NCBI Taxonomy" id="1802516"/>
    <lineage>
        <taxon>Bacteria</taxon>
        <taxon>Candidatus Woeseibacteriota</taxon>
    </lineage>
</organism>
<dbReference type="AlphaFoldDB" id="A0A1F8B6G4"/>
<proteinExistence type="predicted"/>
<accession>A0A1F8B6G4</accession>
<comment type="caution">
    <text evidence="2">The sequence shown here is derived from an EMBL/GenBank/DDBJ whole genome shotgun (WGS) entry which is preliminary data.</text>
</comment>
<name>A0A1F8B6G4_9BACT</name>
<keyword evidence="1" id="KW-0812">Transmembrane</keyword>
<evidence type="ECO:0000313" key="2">
    <source>
        <dbReference type="EMBL" id="OGM59634.1"/>
    </source>
</evidence>